<keyword evidence="3" id="KW-1185">Reference proteome</keyword>
<evidence type="ECO:0000313" key="2">
    <source>
        <dbReference type="EMBL" id="KAL1527367.1"/>
    </source>
</evidence>
<keyword evidence="1" id="KW-1133">Transmembrane helix</keyword>
<accession>A0AB34K298</accession>
<gene>
    <name evidence="2" type="ORF">AB1Y20_016037</name>
</gene>
<keyword evidence="1" id="KW-0472">Membrane</keyword>
<name>A0AB34K298_PRYPA</name>
<sequence>MVAERAAAFQHSLIKERAALEERLRHINTLIQGRAPPTLRSQQNTAGVASFDSFSDSIGLEPSTVRLVLLVSLILFLCMRGRAISRAVGVLLITSLINVWAMGRIFLRRVGLSIKSD</sequence>
<protein>
    <submittedName>
        <fullName evidence="2">Uncharacterized protein</fullName>
    </submittedName>
</protein>
<dbReference type="EMBL" id="JBGBPQ010000003">
    <property type="protein sequence ID" value="KAL1527367.1"/>
    <property type="molecule type" value="Genomic_DNA"/>
</dbReference>
<feature type="transmembrane region" description="Helical" evidence="1">
    <location>
        <begin position="87"/>
        <end position="107"/>
    </location>
</feature>
<dbReference type="AlphaFoldDB" id="A0AB34K298"/>
<evidence type="ECO:0000256" key="1">
    <source>
        <dbReference type="SAM" id="Phobius"/>
    </source>
</evidence>
<evidence type="ECO:0000313" key="3">
    <source>
        <dbReference type="Proteomes" id="UP001515480"/>
    </source>
</evidence>
<proteinExistence type="predicted"/>
<reference evidence="2 3" key="1">
    <citation type="journal article" date="2024" name="Science">
        <title>Giant polyketide synthase enzymes in the biosynthesis of giant marine polyether toxins.</title>
        <authorList>
            <person name="Fallon T.R."/>
            <person name="Shende V.V."/>
            <person name="Wierzbicki I.H."/>
            <person name="Pendleton A.L."/>
            <person name="Watervoot N.F."/>
            <person name="Auber R.P."/>
            <person name="Gonzalez D.J."/>
            <person name="Wisecaver J.H."/>
            <person name="Moore B.S."/>
        </authorList>
    </citation>
    <scope>NUCLEOTIDE SEQUENCE [LARGE SCALE GENOMIC DNA]</scope>
    <source>
        <strain evidence="2 3">12B1</strain>
    </source>
</reference>
<dbReference type="Proteomes" id="UP001515480">
    <property type="component" value="Unassembled WGS sequence"/>
</dbReference>
<comment type="caution">
    <text evidence="2">The sequence shown here is derived from an EMBL/GenBank/DDBJ whole genome shotgun (WGS) entry which is preliminary data.</text>
</comment>
<organism evidence="2 3">
    <name type="scientific">Prymnesium parvum</name>
    <name type="common">Toxic golden alga</name>
    <dbReference type="NCBI Taxonomy" id="97485"/>
    <lineage>
        <taxon>Eukaryota</taxon>
        <taxon>Haptista</taxon>
        <taxon>Haptophyta</taxon>
        <taxon>Prymnesiophyceae</taxon>
        <taxon>Prymnesiales</taxon>
        <taxon>Prymnesiaceae</taxon>
        <taxon>Prymnesium</taxon>
    </lineage>
</organism>
<keyword evidence="1" id="KW-0812">Transmembrane</keyword>